<organism evidence="5 6">
    <name type="scientific">Chryseobacterium nematophagum</name>
    <dbReference type="NCBI Taxonomy" id="2305228"/>
    <lineage>
        <taxon>Bacteria</taxon>
        <taxon>Pseudomonadati</taxon>
        <taxon>Bacteroidota</taxon>
        <taxon>Flavobacteriia</taxon>
        <taxon>Flavobacteriales</taxon>
        <taxon>Weeksellaceae</taxon>
        <taxon>Chryseobacterium group</taxon>
        <taxon>Chryseobacterium</taxon>
    </lineage>
</organism>
<dbReference type="InterPro" id="IPR001789">
    <property type="entry name" value="Sig_transdc_resp-reg_receiver"/>
</dbReference>
<feature type="domain" description="HTH luxR-type" evidence="3">
    <location>
        <begin position="144"/>
        <end position="209"/>
    </location>
</feature>
<feature type="modified residue" description="4-aspartylphosphate" evidence="2">
    <location>
        <position position="55"/>
    </location>
</feature>
<dbReference type="InterPro" id="IPR051015">
    <property type="entry name" value="EvgA-like"/>
</dbReference>
<gene>
    <name evidence="5" type="ORF">D1631_13395</name>
</gene>
<sequence length="213" mass="24883">MKKKVLIADEYYVAIKGTSFILNQIREDIIIDYALNKKDLMDKVNHSDYDFLILDIEMLDNFFQLSIKILKQITPSLKIMVFTSCEKGLAFQCFSSGVEAIVNKSHNESEIREAFKSFFVRGYYYHPKFLYDFINVPKMQNDISYSLLNTLSDRERTVYFYLVKGNGCLEIANKLGLHQSTISIYKKRLFKKLKVRSLAELINLYHKQGVLIV</sequence>
<dbReference type="SMART" id="SM00421">
    <property type="entry name" value="HTH_LUXR"/>
    <property type="match status" value="1"/>
</dbReference>
<dbReference type="Gene3D" id="3.40.50.2300">
    <property type="match status" value="1"/>
</dbReference>
<dbReference type="InterPro" id="IPR036388">
    <property type="entry name" value="WH-like_DNA-bd_sf"/>
</dbReference>
<dbReference type="InterPro" id="IPR011006">
    <property type="entry name" value="CheY-like_superfamily"/>
</dbReference>
<dbReference type="InterPro" id="IPR016032">
    <property type="entry name" value="Sig_transdc_resp-reg_C-effctor"/>
</dbReference>
<name>A0A3M7TIL4_9FLAO</name>
<dbReference type="GO" id="GO:0006355">
    <property type="term" value="P:regulation of DNA-templated transcription"/>
    <property type="evidence" value="ECO:0007669"/>
    <property type="project" value="InterPro"/>
</dbReference>
<reference evidence="5 6" key="1">
    <citation type="submission" date="2018-08" db="EMBL/GenBank/DDBJ databases">
        <title>Chryseobacterium nematophagum: a novel matrix digesting pathogen of nematodes.</title>
        <authorList>
            <person name="Page A."/>
            <person name="Roberts M."/>
            <person name="Felix M.-A."/>
            <person name="Weir W."/>
        </authorList>
    </citation>
    <scope>NUCLEOTIDE SEQUENCE [LARGE SCALE GENOMIC DNA]</scope>
    <source>
        <strain evidence="5 6">JUb129</strain>
    </source>
</reference>
<dbReference type="InterPro" id="IPR000792">
    <property type="entry name" value="Tscrpt_reg_LuxR_C"/>
</dbReference>
<dbReference type="CDD" id="cd06170">
    <property type="entry name" value="LuxR_C_like"/>
    <property type="match status" value="1"/>
</dbReference>
<dbReference type="SUPFAM" id="SSF46894">
    <property type="entry name" value="C-terminal effector domain of the bipartite response regulators"/>
    <property type="match status" value="1"/>
</dbReference>
<dbReference type="RefSeq" id="WP_122636891.1">
    <property type="nucleotide sequence ID" value="NZ_QWIU01000002.1"/>
</dbReference>
<dbReference type="Gene3D" id="1.10.10.10">
    <property type="entry name" value="Winged helix-like DNA-binding domain superfamily/Winged helix DNA-binding domain"/>
    <property type="match status" value="1"/>
</dbReference>
<evidence type="ECO:0000259" key="3">
    <source>
        <dbReference type="PROSITE" id="PS50043"/>
    </source>
</evidence>
<dbReference type="EMBL" id="QWIU01000002">
    <property type="protein sequence ID" value="RNA62856.1"/>
    <property type="molecule type" value="Genomic_DNA"/>
</dbReference>
<dbReference type="GO" id="GO:0003677">
    <property type="term" value="F:DNA binding"/>
    <property type="evidence" value="ECO:0007669"/>
    <property type="project" value="UniProtKB-KW"/>
</dbReference>
<dbReference type="GO" id="GO:0000160">
    <property type="term" value="P:phosphorelay signal transduction system"/>
    <property type="evidence" value="ECO:0007669"/>
    <property type="project" value="InterPro"/>
</dbReference>
<dbReference type="AlphaFoldDB" id="A0A3M7TIL4"/>
<evidence type="ECO:0000256" key="1">
    <source>
        <dbReference type="ARBA" id="ARBA00023125"/>
    </source>
</evidence>
<keyword evidence="2" id="KW-0597">Phosphoprotein</keyword>
<dbReference type="SUPFAM" id="SSF52172">
    <property type="entry name" value="CheY-like"/>
    <property type="match status" value="1"/>
</dbReference>
<evidence type="ECO:0000259" key="4">
    <source>
        <dbReference type="PROSITE" id="PS50110"/>
    </source>
</evidence>
<keyword evidence="1 5" id="KW-0238">DNA-binding</keyword>
<dbReference type="PROSITE" id="PS50110">
    <property type="entry name" value="RESPONSE_REGULATORY"/>
    <property type="match status" value="1"/>
</dbReference>
<dbReference type="PANTHER" id="PTHR45566:SF1">
    <property type="entry name" value="HTH-TYPE TRANSCRIPTIONAL REGULATOR YHJB-RELATED"/>
    <property type="match status" value="1"/>
</dbReference>
<feature type="domain" description="Response regulatory" evidence="4">
    <location>
        <begin position="4"/>
        <end position="119"/>
    </location>
</feature>
<evidence type="ECO:0000313" key="6">
    <source>
        <dbReference type="Proteomes" id="UP000278775"/>
    </source>
</evidence>
<dbReference type="PRINTS" id="PR00038">
    <property type="entry name" value="HTHLUXR"/>
</dbReference>
<dbReference type="Pfam" id="PF00072">
    <property type="entry name" value="Response_reg"/>
    <property type="match status" value="1"/>
</dbReference>
<comment type="caution">
    <text evidence="5">The sequence shown here is derived from an EMBL/GenBank/DDBJ whole genome shotgun (WGS) entry which is preliminary data.</text>
</comment>
<evidence type="ECO:0000256" key="2">
    <source>
        <dbReference type="PROSITE-ProRule" id="PRU00169"/>
    </source>
</evidence>
<dbReference type="Pfam" id="PF00196">
    <property type="entry name" value="GerE"/>
    <property type="match status" value="1"/>
</dbReference>
<dbReference type="Proteomes" id="UP000278775">
    <property type="component" value="Unassembled WGS sequence"/>
</dbReference>
<dbReference type="OrthoDB" id="1013073at2"/>
<dbReference type="PROSITE" id="PS50043">
    <property type="entry name" value="HTH_LUXR_2"/>
    <property type="match status" value="1"/>
</dbReference>
<dbReference type="PANTHER" id="PTHR45566">
    <property type="entry name" value="HTH-TYPE TRANSCRIPTIONAL REGULATOR YHJB-RELATED"/>
    <property type="match status" value="1"/>
</dbReference>
<protein>
    <submittedName>
        <fullName evidence="5">DNA-binding response regulator</fullName>
    </submittedName>
</protein>
<accession>A0A3M7TIL4</accession>
<proteinExistence type="predicted"/>
<evidence type="ECO:0000313" key="5">
    <source>
        <dbReference type="EMBL" id="RNA62856.1"/>
    </source>
</evidence>